<dbReference type="HOGENOM" id="CLU_1326572_0_0_1"/>
<feature type="compositionally biased region" description="Basic residues" evidence="1">
    <location>
        <begin position="144"/>
        <end position="153"/>
    </location>
</feature>
<reference evidence="2 3" key="1">
    <citation type="journal article" date="2008" name="Nature">
        <title>The genome of Laccaria bicolor provides insights into mycorrhizal symbiosis.</title>
        <authorList>
            <person name="Martin F."/>
            <person name="Aerts A."/>
            <person name="Ahren D."/>
            <person name="Brun A."/>
            <person name="Danchin E.G.J."/>
            <person name="Duchaussoy F."/>
            <person name="Gibon J."/>
            <person name="Kohler A."/>
            <person name="Lindquist E."/>
            <person name="Pereda V."/>
            <person name="Salamov A."/>
            <person name="Shapiro H.J."/>
            <person name="Wuyts J."/>
            <person name="Blaudez D."/>
            <person name="Buee M."/>
            <person name="Brokstein P."/>
            <person name="Canbaeck B."/>
            <person name="Cohen D."/>
            <person name="Courty P.E."/>
            <person name="Coutinho P.M."/>
            <person name="Delaruelle C."/>
            <person name="Detter J.C."/>
            <person name="Deveau A."/>
            <person name="DiFazio S."/>
            <person name="Duplessis S."/>
            <person name="Fraissinet-Tachet L."/>
            <person name="Lucic E."/>
            <person name="Frey-Klett P."/>
            <person name="Fourrey C."/>
            <person name="Feussner I."/>
            <person name="Gay G."/>
            <person name="Grimwood J."/>
            <person name="Hoegger P.J."/>
            <person name="Jain P."/>
            <person name="Kilaru S."/>
            <person name="Labbe J."/>
            <person name="Lin Y.C."/>
            <person name="Legue V."/>
            <person name="Le Tacon F."/>
            <person name="Marmeisse R."/>
            <person name="Melayah D."/>
            <person name="Montanini B."/>
            <person name="Muratet M."/>
            <person name="Nehls U."/>
            <person name="Niculita-Hirzel H."/>
            <person name="Oudot-Le Secq M.P."/>
            <person name="Peter M."/>
            <person name="Quesneville H."/>
            <person name="Rajashekar B."/>
            <person name="Reich M."/>
            <person name="Rouhier N."/>
            <person name="Schmutz J."/>
            <person name="Yin T."/>
            <person name="Chalot M."/>
            <person name="Henrissat B."/>
            <person name="Kuees U."/>
            <person name="Lucas S."/>
            <person name="Van de Peer Y."/>
            <person name="Podila G.K."/>
            <person name="Polle A."/>
            <person name="Pukkila P.J."/>
            <person name="Richardson P.M."/>
            <person name="Rouze P."/>
            <person name="Sanders I.R."/>
            <person name="Stajich J.E."/>
            <person name="Tunlid A."/>
            <person name="Tuskan G."/>
            <person name="Grigoriev I.V."/>
        </authorList>
    </citation>
    <scope>NUCLEOTIDE SEQUENCE [LARGE SCALE GENOMIC DNA]</scope>
    <source>
        <strain evidence="3">S238N-H82 / ATCC MYA-4686</strain>
    </source>
</reference>
<gene>
    <name evidence="2" type="ORF">LACBIDRAFT_324845</name>
</gene>
<evidence type="ECO:0000256" key="1">
    <source>
        <dbReference type="SAM" id="MobiDB-lite"/>
    </source>
</evidence>
<evidence type="ECO:0000313" key="2">
    <source>
        <dbReference type="EMBL" id="EDR10870.1"/>
    </source>
</evidence>
<accession>B0D384</accession>
<feature type="region of interest" description="Disordered" evidence="1">
    <location>
        <begin position="137"/>
        <end position="164"/>
    </location>
</feature>
<dbReference type="GeneID" id="6073915"/>
<name>B0D384_LACBS</name>
<protein>
    <submittedName>
        <fullName evidence="2">Predicted protein</fullName>
    </submittedName>
</protein>
<dbReference type="AlphaFoldDB" id="B0D384"/>
<organism evidence="3">
    <name type="scientific">Laccaria bicolor (strain S238N-H82 / ATCC MYA-4686)</name>
    <name type="common">Bicoloured deceiver</name>
    <name type="synonym">Laccaria laccata var. bicolor</name>
    <dbReference type="NCBI Taxonomy" id="486041"/>
    <lineage>
        <taxon>Eukaryota</taxon>
        <taxon>Fungi</taxon>
        <taxon>Dikarya</taxon>
        <taxon>Basidiomycota</taxon>
        <taxon>Agaricomycotina</taxon>
        <taxon>Agaricomycetes</taxon>
        <taxon>Agaricomycetidae</taxon>
        <taxon>Agaricales</taxon>
        <taxon>Agaricineae</taxon>
        <taxon>Hydnangiaceae</taxon>
        <taxon>Laccaria</taxon>
    </lineage>
</organism>
<dbReference type="InParanoid" id="B0D384"/>
<sequence>MCNLAYQFEGWATTFYGPFVRAELKVESVRIPIRVVRVFFYFQNSTGNSQLSFSTCAHNLAHKFEWPLGSFCSSSTTYFSDGLAQKPVNFFGWKYLSSPTPSQPLTSTQLSPTGLIQMEFDNDTSKLYRTKVYPDIPSAEEKKQKPRDRHKPYAPRGGNGAVGSRRANTAFGTIIAQIEALLRAHLHGSIYSETPFPAETLGFLVVR</sequence>
<proteinExistence type="predicted"/>
<dbReference type="RefSeq" id="XP_001878171.1">
    <property type="nucleotide sequence ID" value="XM_001878136.1"/>
</dbReference>
<dbReference type="EMBL" id="DS547096">
    <property type="protein sequence ID" value="EDR10870.1"/>
    <property type="molecule type" value="Genomic_DNA"/>
</dbReference>
<evidence type="ECO:0000313" key="3">
    <source>
        <dbReference type="Proteomes" id="UP000001194"/>
    </source>
</evidence>
<dbReference type="KEGG" id="lbc:LACBIDRAFT_324845"/>
<dbReference type="Proteomes" id="UP000001194">
    <property type="component" value="Unassembled WGS sequence"/>
</dbReference>
<keyword evidence="3" id="KW-1185">Reference proteome</keyword>